<keyword evidence="6" id="KW-0472">Membrane</keyword>
<keyword evidence="2" id="KW-0812">Transmembrane</keyword>
<evidence type="ECO:0000256" key="1">
    <source>
        <dbReference type="ARBA" id="ARBA00004389"/>
    </source>
</evidence>
<dbReference type="PROSITE" id="PS50076">
    <property type="entry name" value="DNAJ_2"/>
    <property type="match status" value="1"/>
</dbReference>
<organism evidence="11 12">
    <name type="scientific">Callorhinchus milii</name>
    <name type="common">Ghost shark</name>
    <dbReference type="NCBI Taxonomy" id="7868"/>
    <lineage>
        <taxon>Eukaryota</taxon>
        <taxon>Metazoa</taxon>
        <taxon>Chordata</taxon>
        <taxon>Craniata</taxon>
        <taxon>Vertebrata</taxon>
        <taxon>Chondrichthyes</taxon>
        <taxon>Holocephali</taxon>
        <taxon>Chimaeriformes</taxon>
        <taxon>Callorhinchidae</taxon>
        <taxon>Callorhinchus</taxon>
    </lineage>
</organism>
<sequence>GRDNRLSATWFPVALAIVLLLNSPLHQAIEFDPYKVLGVNRATTQGDIKKAYKRLAREWHPDKNRDPKAEDRFIQIGKAYQILSNEEKRQNFDRYGEAESQHTFAPHHFRGFHNYESFFFDDPFHFQFNSGHDSFDDKYLLHFSQYMNEILPDSYRKPYLIKVTSDWCFSCIHIEPVWREVVLELEPLGVGIGVIDSGYERRLLQHLGVYQHPTILGIISGRVRFFKNAVVWENLRQFLENLLPTNLIEQVTVTNSANFLSAWQQDNKPRVLTFHQRTAELLMYKLAAFTYKDYVAFGSVDTKVQKSEELLNQYSINMDIPTWLIFKEKVTKPIYLIQNKNMKRHIIDEILSKNKFLLVPRLTSQKLLEELCLVRENRRQRRYCVLLITGEGEGFRASYNSFVSFASVNAEESLRFVYVYREWQQAFSDALLQMAPKLTAVVIFEQRNTPGKVFYTVLEDGWTGSEEDEEQLFDRLNHLLAEGDYKLLPHQAVLAELNEEFASIFLVRWLHVLIDYASHFWESGFNQNWREMMPLISLLFSVIFILFGAFIIQTFSEPSEQERSPGAEKQEPAAAKAQEEPKKQRNRSLEKNYVEVTELTYVNYTSNLVRLMPGHINVLVVVTDTTKDALLQKFAHEVYAVTWNKALHFSFLNLTKHGRWLENVLEFAQDPSPISNVPDESSPNQDYAGYVLALNGHRKYFCLFKPQDSSRKEGCPAANSPGSDPQGSAAAPAAGDESGGQQSPTHPTLSVKQTHQLLNRLNLWMDRFLEGILQRYYVPLWPDLD</sequence>
<dbReference type="CDD" id="cd06257">
    <property type="entry name" value="DnaJ"/>
    <property type="match status" value="1"/>
</dbReference>
<dbReference type="InterPro" id="IPR001623">
    <property type="entry name" value="DnaJ_domain"/>
</dbReference>
<evidence type="ECO:0000256" key="7">
    <source>
        <dbReference type="ARBA" id="ARBA00023180"/>
    </source>
</evidence>
<evidence type="ECO:0000259" key="10">
    <source>
        <dbReference type="PROSITE" id="PS50076"/>
    </source>
</evidence>
<proteinExistence type="predicted"/>
<reference evidence="11" key="5">
    <citation type="submission" date="2025-09" db="UniProtKB">
        <authorList>
            <consortium name="Ensembl"/>
        </authorList>
    </citation>
    <scope>IDENTIFICATION</scope>
</reference>
<dbReference type="GeneTree" id="ENSGT00940000155851"/>
<reference evidence="12" key="1">
    <citation type="journal article" date="2006" name="Science">
        <title>Ancient noncoding elements conserved in the human genome.</title>
        <authorList>
            <person name="Venkatesh B."/>
            <person name="Kirkness E.F."/>
            <person name="Loh Y.H."/>
            <person name="Halpern A.L."/>
            <person name="Lee A.P."/>
            <person name="Johnson J."/>
            <person name="Dandona N."/>
            <person name="Viswanathan L.D."/>
            <person name="Tay A."/>
            <person name="Venter J.C."/>
            <person name="Strausberg R.L."/>
            <person name="Brenner S."/>
        </authorList>
    </citation>
    <scope>NUCLEOTIDE SEQUENCE [LARGE SCALE GENOMIC DNA]</scope>
</reference>
<dbReference type="Proteomes" id="UP000314986">
    <property type="component" value="Unassembled WGS sequence"/>
</dbReference>
<dbReference type="Ensembl" id="ENSCMIT00000016464.1">
    <property type="protein sequence ID" value="ENSCMIP00000016135.1"/>
    <property type="gene ID" value="ENSCMIG00000007804.1"/>
</dbReference>
<feature type="chain" id="PRO_5021185562" evidence="9">
    <location>
        <begin position="29"/>
        <end position="785"/>
    </location>
</feature>
<dbReference type="InterPro" id="IPR036249">
    <property type="entry name" value="Thioredoxin-like_sf"/>
</dbReference>
<dbReference type="SMART" id="SM00271">
    <property type="entry name" value="DnaJ"/>
    <property type="match status" value="1"/>
</dbReference>
<keyword evidence="4" id="KW-0256">Endoplasmic reticulum</keyword>
<reference evidence="12" key="2">
    <citation type="journal article" date="2007" name="PLoS Biol.">
        <title>Survey sequencing and comparative analysis of the elephant shark (Callorhinchus milii) genome.</title>
        <authorList>
            <person name="Venkatesh B."/>
            <person name="Kirkness E.F."/>
            <person name="Loh Y.H."/>
            <person name="Halpern A.L."/>
            <person name="Lee A.P."/>
            <person name="Johnson J."/>
            <person name="Dandona N."/>
            <person name="Viswanathan L.D."/>
            <person name="Tay A."/>
            <person name="Venter J.C."/>
            <person name="Strausberg R.L."/>
            <person name="Brenner S."/>
        </authorList>
    </citation>
    <scope>NUCLEOTIDE SEQUENCE [LARGE SCALE GENOMIC DNA]</scope>
</reference>
<keyword evidence="7" id="KW-0325">Glycoprotein</keyword>
<dbReference type="SUPFAM" id="SSF52833">
    <property type="entry name" value="Thioredoxin-like"/>
    <property type="match status" value="1"/>
</dbReference>
<dbReference type="InterPro" id="IPR036869">
    <property type="entry name" value="J_dom_sf"/>
</dbReference>
<dbReference type="InterPro" id="IPR018253">
    <property type="entry name" value="DnaJ_domain_CS"/>
</dbReference>
<evidence type="ECO:0000256" key="3">
    <source>
        <dbReference type="ARBA" id="ARBA00022729"/>
    </source>
</evidence>
<dbReference type="InterPro" id="IPR043361">
    <property type="entry name" value="DNAJC16_TRX"/>
</dbReference>
<evidence type="ECO:0000256" key="5">
    <source>
        <dbReference type="ARBA" id="ARBA00022989"/>
    </source>
</evidence>
<dbReference type="PANTHER" id="PTHR44303:SF2">
    <property type="entry name" value="DNAJ HOMOLOG SUBFAMILY C MEMBER 16"/>
    <property type="match status" value="1"/>
</dbReference>
<feature type="region of interest" description="Disordered" evidence="8">
    <location>
        <begin position="712"/>
        <end position="751"/>
    </location>
</feature>
<keyword evidence="12" id="KW-1185">Reference proteome</keyword>
<gene>
    <name evidence="11" type="primary">dnajc16</name>
</gene>
<dbReference type="Gene3D" id="3.40.30.10">
    <property type="entry name" value="Glutaredoxin"/>
    <property type="match status" value="1"/>
</dbReference>
<feature type="compositionally biased region" description="Polar residues" evidence="8">
    <location>
        <begin position="739"/>
        <end position="751"/>
    </location>
</feature>
<evidence type="ECO:0000256" key="9">
    <source>
        <dbReference type="SAM" id="SignalP"/>
    </source>
</evidence>
<reference evidence="11" key="4">
    <citation type="submission" date="2025-08" db="UniProtKB">
        <authorList>
            <consortium name="Ensembl"/>
        </authorList>
    </citation>
    <scope>IDENTIFICATION</scope>
</reference>
<accession>A0A4W3HLF3</accession>
<dbReference type="Pfam" id="PF00226">
    <property type="entry name" value="DnaJ"/>
    <property type="match status" value="1"/>
</dbReference>
<keyword evidence="3 9" id="KW-0732">Signal</keyword>
<feature type="domain" description="J" evidence="10">
    <location>
        <begin position="32"/>
        <end position="96"/>
    </location>
</feature>
<dbReference type="PRINTS" id="PR00625">
    <property type="entry name" value="JDOMAIN"/>
</dbReference>
<dbReference type="CDD" id="cd02963">
    <property type="entry name" value="TRX_DnaJ"/>
    <property type="match status" value="1"/>
</dbReference>
<name>A0A4W3HLF3_CALMI</name>
<dbReference type="PROSITE" id="PS00636">
    <property type="entry name" value="DNAJ_1"/>
    <property type="match status" value="1"/>
</dbReference>
<dbReference type="Gene3D" id="1.10.287.110">
    <property type="entry name" value="DnaJ domain"/>
    <property type="match status" value="1"/>
</dbReference>
<evidence type="ECO:0000256" key="6">
    <source>
        <dbReference type="ARBA" id="ARBA00023136"/>
    </source>
</evidence>
<feature type="region of interest" description="Disordered" evidence="8">
    <location>
        <begin position="560"/>
        <end position="587"/>
    </location>
</feature>
<evidence type="ECO:0000313" key="12">
    <source>
        <dbReference type="Proteomes" id="UP000314986"/>
    </source>
</evidence>
<dbReference type="AlphaFoldDB" id="A0A4W3HLF3"/>
<reference evidence="12" key="3">
    <citation type="journal article" date="2014" name="Nature">
        <title>Elephant shark genome provides unique insights into gnathostome evolution.</title>
        <authorList>
            <consortium name="International Elephant Shark Genome Sequencing Consortium"/>
            <person name="Venkatesh B."/>
            <person name="Lee A.P."/>
            <person name="Ravi V."/>
            <person name="Maurya A.K."/>
            <person name="Lian M.M."/>
            <person name="Swann J.B."/>
            <person name="Ohta Y."/>
            <person name="Flajnik M.F."/>
            <person name="Sutoh Y."/>
            <person name="Kasahara M."/>
            <person name="Hoon S."/>
            <person name="Gangu V."/>
            <person name="Roy S.W."/>
            <person name="Irimia M."/>
            <person name="Korzh V."/>
            <person name="Kondrychyn I."/>
            <person name="Lim Z.W."/>
            <person name="Tay B.H."/>
            <person name="Tohari S."/>
            <person name="Kong K.W."/>
            <person name="Ho S."/>
            <person name="Lorente-Galdos B."/>
            <person name="Quilez J."/>
            <person name="Marques-Bonet T."/>
            <person name="Raney B.J."/>
            <person name="Ingham P.W."/>
            <person name="Tay A."/>
            <person name="Hillier L.W."/>
            <person name="Minx P."/>
            <person name="Boehm T."/>
            <person name="Wilson R.K."/>
            <person name="Brenner S."/>
            <person name="Warren W.C."/>
        </authorList>
    </citation>
    <scope>NUCLEOTIDE SEQUENCE [LARGE SCALE GENOMIC DNA]</scope>
</reference>
<comment type="subcellular location">
    <subcellularLocation>
        <location evidence="1">Endoplasmic reticulum membrane</location>
        <topology evidence="1">Single-pass membrane protein</topology>
    </subcellularLocation>
</comment>
<dbReference type="SUPFAM" id="SSF46565">
    <property type="entry name" value="Chaperone J-domain"/>
    <property type="match status" value="1"/>
</dbReference>
<evidence type="ECO:0000256" key="4">
    <source>
        <dbReference type="ARBA" id="ARBA00022824"/>
    </source>
</evidence>
<dbReference type="GO" id="GO:0005789">
    <property type="term" value="C:endoplasmic reticulum membrane"/>
    <property type="evidence" value="ECO:0007669"/>
    <property type="project" value="UniProtKB-SubCell"/>
</dbReference>
<dbReference type="PANTHER" id="PTHR44303">
    <property type="entry name" value="DNAJ HOMOLOG SUBFAMILY C MEMBER 16"/>
    <property type="match status" value="1"/>
</dbReference>
<evidence type="ECO:0000313" key="11">
    <source>
        <dbReference type="Ensembl" id="ENSCMIP00000016135.1"/>
    </source>
</evidence>
<evidence type="ECO:0000256" key="2">
    <source>
        <dbReference type="ARBA" id="ARBA00022692"/>
    </source>
</evidence>
<feature type="signal peptide" evidence="9">
    <location>
        <begin position="1"/>
        <end position="28"/>
    </location>
</feature>
<evidence type="ECO:0000256" key="8">
    <source>
        <dbReference type="SAM" id="MobiDB-lite"/>
    </source>
</evidence>
<keyword evidence="5" id="KW-1133">Transmembrane helix</keyword>
<protein>
    <submittedName>
        <fullName evidence="11">DnaJ heat shock protein family (Hsp40) member C16</fullName>
    </submittedName>
</protein>
<dbReference type="InterPro" id="IPR052448">
    <property type="entry name" value="DnaJ_C16_autophagy_reg"/>
</dbReference>